<gene>
    <name evidence="1" type="ORF">PI95_021195</name>
</gene>
<sequence length="213" mass="24471">MFKSYHRNQGFKYKTCKNRINVVNYPNVYTSEQGCPINLVGKPGQAVQISIHLPSQYICANRERILPDWKNQPSFWVVIVLQRSRYQLVESTNTIEKEKERLREKFMRFGCDVAFNLRDRSYLTDIIDPRTGYPLLSHPGQIPHDDTAVVKALLNYPVLKNKCRVLIHPNWGMAVYPSILISEAPPTLIESVTKSIAPMHGWQEVGQESLVSS</sequence>
<accession>A0A846HEX9</accession>
<dbReference type="InterPro" id="IPR019362">
    <property type="entry name" value="MMADHC"/>
</dbReference>
<comment type="caution">
    <text evidence="1">The sequence shown here is derived from an EMBL/GenBank/DDBJ whole genome shotgun (WGS) entry which is preliminary data.</text>
</comment>
<protein>
    <submittedName>
        <fullName evidence="1">Methylmalonic aciduria and homocystinuria type D protein</fullName>
    </submittedName>
</protein>
<keyword evidence="2" id="KW-1185">Reference proteome</keyword>
<dbReference type="Pfam" id="PF10229">
    <property type="entry name" value="MMADHC"/>
    <property type="match status" value="1"/>
</dbReference>
<dbReference type="Proteomes" id="UP000031549">
    <property type="component" value="Unassembled WGS sequence"/>
</dbReference>
<dbReference type="AlphaFoldDB" id="A0A846HEX9"/>
<dbReference type="PANTHER" id="PTHR13192:SF3">
    <property type="entry name" value="COBALAMIN TRAFFICKING PROTEIN CBLD"/>
    <property type="match status" value="1"/>
</dbReference>
<evidence type="ECO:0000313" key="1">
    <source>
        <dbReference type="EMBL" id="NEU75001.1"/>
    </source>
</evidence>
<dbReference type="EMBL" id="JTCM02000055">
    <property type="protein sequence ID" value="NEU75001.1"/>
    <property type="molecule type" value="Genomic_DNA"/>
</dbReference>
<dbReference type="GO" id="GO:0009235">
    <property type="term" value="P:cobalamin metabolic process"/>
    <property type="evidence" value="ECO:0007669"/>
    <property type="project" value="InterPro"/>
</dbReference>
<reference evidence="1 2" key="1">
    <citation type="journal article" date="2015" name="Genome Announc.">
        <title>Draft Genome Sequence of Cyanobacterium Hassallia byssoidea Strain VB512170, Isolated from Monuments in India.</title>
        <authorList>
            <person name="Singh D."/>
            <person name="Chandrababunaidu M.M."/>
            <person name="Panda A."/>
            <person name="Sen D."/>
            <person name="Bhattacharyya S."/>
            <person name="Adhikary S.P."/>
            <person name="Tripathy S."/>
        </authorList>
    </citation>
    <scope>NUCLEOTIDE SEQUENCE [LARGE SCALE GENOMIC DNA]</scope>
    <source>
        <strain evidence="1 2">VB512170</strain>
    </source>
</reference>
<dbReference type="PANTHER" id="PTHR13192">
    <property type="entry name" value="MY011 PROTEIN"/>
    <property type="match status" value="1"/>
</dbReference>
<name>A0A846HEX9_9CYAN</name>
<proteinExistence type="predicted"/>
<evidence type="ECO:0000313" key="2">
    <source>
        <dbReference type="Proteomes" id="UP000031549"/>
    </source>
</evidence>
<organism evidence="1 2">
    <name type="scientific">Hassallia byssoidea VB512170</name>
    <dbReference type="NCBI Taxonomy" id="1304833"/>
    <lineage>
        <taxon>Bacteria</taxon>
        <taxon>Bacillati</taxon>
        <taxon>Cyanobacteriota</taxon>
        <taxon>Cyanophyceae</taxon>
        <taxon>Nostocales</taxon>
        <taxon>Tolypothrichaceae</taxon>
        <taxon>Hassallia</taxon>
    </lineage>
</organism>